<keyword evidence="12" id="KW-0051">Antiviral defense</keyword>
<feature type="domain" description="Helicase C-terminal" evidence="17">
    <location>
        <begin position="166"/>
        <end position="339"/>
    </location>
</feature>
<comment type="cofactor">
    <cofactor evidence="2">
        <name>Mg(2+)</name>
        <dbReference type="ChEBI" id="CHEBI:18420"/>
    </cofactor>
</comment>
<dbReference type="EMBL" id="CAJPDT010000097">
    <property type="protein sequence ID" value="CAF9937183.1"/>
    <property type="molecule type" value="Genomic_DNA"/>
</dbReference>
<dbReference type="InterPro" id="IPR036389">
    <property type="entry name" value="RNase_III_sf"/>
</dbReference>
<dbReference type="SUPFAM" id="SSF52540">
    <property type="entry name" value="P-loop containing nucleoside triphosphate hydrolases"/>
    <property type="match status" value="1"/>
</dbReference>
<evidence type="ECO:0000259" key="16">
    <source>
        <dbReference type="PROSITE" id="PS50142"/>
    </source>
</evidence>
<accession>A0A8H3GC66</accession>
<keyword evidence="4" id="KW-0479">Metal-binding</keyword>
<dbReference type="Gene3D" id="1.10.1520.10">
    <property type="entry name" value="Ribonuclease III domain"/>
    <property type="match status" value="2"/>
</dbReference>
<dbReference type="Pfam" id="PF00271">
    <property type="entry name" value="Helicase_C"/>
    <property type="match status" value="1"/>
</dbReference>
<sequence length="1191" mass="134312">MGRIEGNLDSIITTPRVNREELLKFVHRPALETVNFDPEGSYMTDMSNALTALKLTVQEHDLHETSHSLKLAHEAREIRKKTQLRKFLDKAEHIQGELGSWATDYFVGESIDTFKMAMREGGEKLYGWRNMEKDSIMTSLSQTTISRSLVSHTQERFPRTSAKFECLVRVLRRVYTPGFCGLVFVNQRATVVALSQLLLAHPDTRTLFRCGTFVGMSSNVRKKTELGDMLDPRVQHITLDAFREGNLNLIIATNALEEGIDVSACNTVICFDEPPNLKSFVQRRGRARKEKSNFFVLLANDSNAAGVRRWRELEREMTEAYQRDRLIADEASTREDVHEEGYGNFLVESTGALLTMGSALAHLNHFCATLPKQPYVTLQPVFAFEENEVAHQIRAEVFLPSCIDPALRQTRGTRGWHSERMATKDAAFQAYVRLHQAGLVNDQLLPFHSEALEAFERRPPFILVPDQYNPWIEVARSWATARKIYPKAVVIHRPGLSTFEIALMLPICTRPLPDFPLFVDAGDPYFVSLHGQHRDEMIPSNDLSVCRSITDLILRSVHNESMAGNGKDFVVPFMPFLRDGDLQGWLDDSCGTRPASTIDFSVDPLPGIGLLRDLQKPKNAFVSCHQYDISKNATHSPWACDYRDQTTISAAPLTSRRNFLRKGIQERNPVTDDDSSRTPEPIDLPKDCCIVDYLPFDFVQFALLAPSIMYRMEIGLVAEQLCMRMLPSVRFSQLDLVIDSICATSIHLQTNHEKLDFLGSSVLKFVVARQLFVNHINWHEGCLSKQKDLIVSNTRLVEAALKAGLQEFILTRNLNGHAWKPLYISEIEPNRPTGERLMPNKLLASAVQALIGAAFLDGDLSNAINCARFFLPEIKEWSWTALFDGTYLMSRPKRSDFPSHLTSLESLMGYMFHDKSLLVEAMTHPSCDWNISTCTYQRLALLGDAVLEMVVTHYLSREARSLSRDKMHLCKVASTNAKFLACICLESSTDLEVDGAAEISDGNLNSAHSQKTIHPWMFLRYSGVAITKGRDESLERHARLHQSIRSALSSTVRYPWQELTRLNADSFFSDIVQSLFGAVYMDSKGDLTQCKSLAEKMGVLPHLRHFSGHEIDLRHPKSRLGDLASGEKIAYIHGSDTDGLRADWCVVEIDGHEVARAKGNCSKECMEITAAELAIEKRRTGSEKLERKGGE</sequence>
<dbReference type="InterPro" id="IPR005034">
    <property type="entry name" value="Dicer_dimerisation"/>
</dbReference>
<evidence type="ECO:0000256" key="2">
    <source>
        <dbReference type="ARBA" id="ARBA00001946"/>
    </source>
</evidence>
<dbReference type="Pfam" id="PF03368">
    <property type="entry name" value="Dicer_dimer"/>
    <property type="match status" value="1"/>
</dbReference>
<dbReference type="Proteomes" id="UP000664534">
    <property type="component" value="Unassembled WGS sequence"/>
</dbReference>
<keyword evidence="11 15" id="KW-0694">RNA-binding</keyword>
<evidence type="ECO:0000256" key="5">
    <source>
        <dbReference type="ARBA" id="ARBA00022737"/>
    </source>
</evidence>
<evidence type="ECO:0000259" key="17">
    <source>
        <dbReference type="PROSITE" id="PS51194"/>
    </source>
</evidence>
<comment type="caution">
    <text evidence="19">The sequence shown here is derived from an EMBL/GenBank/DDBJ whole genome shotgun (WGS) entry which is preliminary data.</text>
</comment>
<dbReference type="GO" id="GO:0051607">
    <property type="term" value="P:defense response to virus"/>
    <property type="evidence" value="ECO:0007669"/>
    <property type="project" value="UniProtKB-KW"/>
</dbReference>
<dbReference type="GO" id="GO:0003723">
    <property type="term" value="F:RNA binding"/>
    <property type="evidence" value="ECO:0007669"/>
    <property type="project" value="UniProtKB-UniRule"/>
</dbReference>
<name>A0A8H3GC66_9LECA</name>
<gene>
    <name evidence="19" type="primary">DCL2_2</name>
    <name evidence="19" type="ORF">IMSHALPRED_011051</name>
</gene>
<feature type="domain" description="RNase III" evidence="16">
    <location>
        <begin position="729"/>
        <end position="859"/>
    </location>
</feature>
<organism evidence="19 20">
    <name type="scientific">Imshaugia aleurites</name>
    <dbReference type="NCBI Taxonomy" id="172621"/>
    <lineage>
        <taxon>Eukaryota</taxon>
        <taxon>Fungi</taxon>
        <taxon>Dikarya</taxon>
        <taxon>Ascomycota</taxon>
        <taxon>Pezizomycotina</taxon>
        <taxon>Lecanoromycetes</taxon>
        <taxon>OSLEUM clade</taxon>
        <taxon>Lecanoromycetidae</taxon>
        <taxon>Lecanorales</taxon>
        <taxon>Lecanorineae</taxon>
        <taxon>Parmeliaceae</taxon>
        <taxon>Imshaugia</taxon>
    </lineage>
</organism>
<evidence type="ECO:0000256" key="7">
    <source>
        <dbReference type="ARBA" id="ARBA00022801"/>
    </source>
</evidence>
<feature type="domain" description="RNase III" evidence="16">
    <location>
        <begin position="901"/>
        <end position="1084"/>
    </location>
</feature>
<evidence type="ECO:0000256" key="12">
    <source>
        <dbReference type="ARBA" id="ARBA00023118"/>
    </source>
</evidence>
<keyword evidence="6" id="KW-0547">Nucleotide-binding</keyword>
<dbReference type="Pfam" id="PF00636">
    <property type="entry name" value="Ribonuclease_3"/>
    <property type="match status" value="2"/>
</dbReference>
<dbReference type="GO" id="GO:0005524">
    <property type="term" value="F:ATP binding"/>
    <property type="evidence" value="ECO:0007669"/>
    <property type="project" value="UniProtKB-KW"/>
</dbReference>
<keyword evidence="10" id="KW-0460">Magnesium</keyword>
<evidence type="ECO:0000256" key="14">
    <source>
        <dbReference type="ARBA" id="ARBA00025403"/>
    </source>
</evidence>
<evidence type="ECO:0000259" key="18">
    <source>
        <dbReference type="PROSITE" id="PS51327"/>
    </source>
</evidence>
<evidence type="ECO:0000256" key="4">
    <source>
        <dbReference type="ARBA" id="ARBA00022723"/>
    </source>
</evidence>
<keyword evidence="3" id="KW-0930">Antiviral protein</keyword>
<dbReference type="GO" id="GO:0004525">
    <property type="term" value="F:ribonuclease III activity"/>
    <property type="evidence" value="ECO:0007669"/>
    <property type="project" value="InterPro"/>
</dbReference>
<keyword evidence="7" id="KW-0378">Hydrolase</keyword>
<keyword evidence="5" id="KW-0677">Repeat</keyword>
<dbReference type="InterPro" id="IPR038248">
    <property type="entry name" value="Dicer_dimer_sf"/>
</dbReference>
<dbReference type="GO" id="GO:0030422">
    <property type="term" value="P:siRNA processing"/>
    <property type="evidence" value="ECO:0007669"/>
    <property type="project" value="TreeGrafter"/>
</dbReference>
<evidence type="ECO:0000313" key="19">
    <source>
        <dbReference type="EMBL" id="CAF9937183.1"/>
    </source>
</evidence>
<evidence type="ECO:0000256" key="13">
    <source>
        <dbReference type="ARBA" id="ARBA00023211"/>
    </source>
</evidence>
<evidence type="ECO:0000256" key="11">
    <source>
        <dbReference type="ARBA" id="ARBA00022884"/>
    </source>
</evidence>
<dbReference type="PROSITE" id="PS51327">
    <property type="entry name" value="DICER_DSRBF"/>
    <property type="match status" value="1"/>
</dbReference>
<dbReference type="Gene3D" id="3.40.50.300">
    <property type="entry name" value="P-loop containing nucleotide triphosphate hydrolases"/>
    <property type="match status" value="1"/>
</dbReference>
<dbReference type="PANTHER" id="PTHR14950">
    <property type="entry name" value="DICER-RELATED"/>
    <property type="match status" value="1"/>
</dbReference>
<protein>
    <submittedName>
        <fullName evidence="19">Dicer-like protein 2</fullName>
    </submittedName>
</protein>
<dbReference type="AlphaFoldDB" id="A0A8H3GC66"/>
<comment type="function">
    <text evidence="14">Dicer-like endonuclease involved in cleaving double-stranded RNA in the RNA interference (RNAi) pathway. Produces 21 to 25 bp dsRNAs (siRNAs) which target the selective destruction of homologous RNAs leading to sequence-specific suppression of gene expression, called post-transcriptional gene silencing (PTGS). Part of a broad host defense response against viral infection and transposons.</text>
</comment>
<dbReference type="PANTHER" id="PTHR14950:SF37">
    <property type="entry name" value="ENDORIBONUCLEASE DICER"/>
    <property type="match status" value="1"/>
</dbReference>
<feature type="domain" description="Dicer dsRNA-binding fold" evidence="18">
    <location>
        <begin position="359"/>
        <end position="454"/>
    </location>
</feature>
<evidence type="ECO:0000256" key="3">
    <source>
        <dbReference type="ARBA" id="ARBA00022721"/>
    </source>
</evidence>
<keyword evidence="8" id="KW-0347">Helicase</keyword>
<dbReference type="PROSITE" id="PS51194">
    <property type="entry name" value="HELICASE_CTER"/>
    <property type="match status" value="1"/>
</dbReference>
<keyword evidence="9" id="KW-0067">ATP-binding</keyword>
<evidence type="ECO:0000256" key="6">
    <source>
        <dbReference type="ARBA" id="ARBA00022741"/>
    </source>
</evidence>
<dbReference type="CDD" id="cd00593">
    <property type="entry name" value="RIBOc"/>
    <property type="match status" value="2"/>
</dbReference>
<dbReference type="SMART" id="SM00535">
    <property type="entry name" value="RIBOc"/>
    <property type="match status" value="2"/>
</dbReference>
<evidence type="ECO:0000256" key="8">
    <source>
        <dbReference type="ARBA" id="ARBA00022806"/>
    </source>
</evidence>
<dbReference type="SUPFAM" id="SSF69065">
    <property type="entry name" value="RNase III domain-like"/>
    <property type="match status" value="2"/>
</dbReference>
<evidence type="ECO:0000256" key="1">
    <source>
        <dbReference type="ARBA" id="ARBA00001936"/>
    </source>
</evidence>
<dbReference type="GO" id="GO:0005634">
    <property type="term" value="C:nucleus"/>
    <property type="evidence" value="ECO:0007669"/>
    <property type="project" value="TreeGrafter"/>
</dbReference>
<evidence type="ECO:0000313" key="20">
    <source>
        <dbReference type="Proteomes" id="UP000664534"/>
    </source>
</evidence>
<evidence type="ECO:0000256" key="10">
    <source>
        <dbReference type="ARBA" id="ARBA00022842"/>
    </source>
</evidence>
<reference evidence="19" key="1">
    <citation type="submission" date="2021-03" db="EMBL/GenBank/DDBJ databases">
        <authorList>
            <person name="Tagirdzhanova G."/>
        </authorList>
    </citation>
    <scope>NUCLEOTIDE SEQUENCE</scope>
</reference>
<proteinExistence type="predicted"/>
<dbReference type="InterPro" id="IPR027417">
    <property type="entry name" value="P-loop_NTPase"/>
</dbReference>
<keyword evidence="20" id="KW-1185">Reference proteome</keyword>
<dbReference type="GO" id="GO:0046872">
    <property type="term" value="F:metal ion binding"/>
    <property type="evidence" value="ECO:0007669"/>
    <property type="project" value="UniProtKB-KW"/>
</dbReference>
<dbReference type="PROSITE" id="PS50142">
    <property type="entry name" value="RNASE_3_2"/>
    <property type="match status" value="2"/>
</dbReference>
<evidence type="ECO:0000256" key="9">
    <source>
        <dbReference type="ARBA" id="ARBA00022840"/>
    </source>
</evidence>
<dbReference type="GO" id="GO:0004386">
    <property type="term" value="F:helicase activity"/>
    <property type="evidence" value="ECO:0007669"/>
    <property type="project" value="UniProtKB-KW"/>
</dbReference>
<dbReference type="InterPro" id="IPR001650">
    <property type="entry name" value="Helicase_C-like"/>
</dbReference>
<dbReference type="InterPro" id="IPR000999">
    <property type="entry name" value="RNase_III_dom"/>
</dbReference>
<dbReference type="CDD" id="cd18802">
    <property type="entry name" value="SF2_C_dicer"/>
    <property type="match status" value="1"/>
</dbReference>
<dbReference type="FunFam" id="3.40.50.300:FF:001669">
    <property type="entry name" value="Dicer-like protein 1"/>
    <property type="match status" value="1"/>
</dbReference>
<dbReference type="OrthoDB" id="416741at2759"/>
<dbReference type="GO" id="GO:0005737">
    <property type="term" value="C:cytoplasm"/>
    <property type="evidence" value="ECO:0007669"/>
    <property type="project" value="TreeGrafter"/>
</dbReference>
<comment type="cofactor">
    <cofactor evidence="1">
        <name>Mn(2+)</name>
        <dbReference type="ChEBI" id="CHEBI:29035"/>
    </cofactor>
</comment>
<dbReference type="GO" id="GO:0050688">
    <property type="term" value="P:regulation of defense response to virus"/>
    <property type="evidence" value="ECO:0007669"/>
    <property type="project" value="UniProtKB-KW"/>
</dbReference>
<dbReference type="SMART" id="SM00490">
    <property type="entry name" value="HELICc"/>
    <property type="match status" value="1"/>
</dbReference>
<keyword evidence="13" id="KW-0464">Manganese</keyword>
<evidence type="ECO:0000256" key="15">
    <source>
        <dbReference type="PROSITE-ProRule" id="PRU00657"/>
    </source>
</evidence>
<dbReference type="Gene3D" id="3.30.160.380">
    <property type="entry name" value="Dicer dimerisation domain"/>
    <property type="match status" value="1"/>
</dbReference>